<evidence type="ECO:0000259" key="8">
    <source>
        <dbReference type="Pfam" id="PF02687"/>
    </source>
</evidence>
<evidence type="ECO:0000256" key="4">
    <source>
        <dbReference type="ARBA" id="ARBA00022692"/>
    </source>
</evidence>
<gene>
    <name evidence="10" type="ORF">ODE01S_19030</name>
</gene>
<dbReference type="RefSeq" id="WP_147148231.1">
    <property type="nucleotide sequence ID" value="NZ_BJXN01000014.1"/>
</dbReference>
<dbReference type="EMBL" id="BJXN01000014">
    <property type="protein sequence ID" value="GEM90469.1"/>
    <property type="molecule type" value="Genomic_DNA"/>
</dbReference>
<evidence type="ECO:0000256" key="2">
    <source>
        <dbReference type="ARBA" id="ARBA00005236"/>
    </source>
</evidence>
<dbReference type="InterPro" id="IPR051447">
    <property type="entry name" value="Lipoprotein-release_system"/>
</dbReference>
<name>A0A511RLC9_9DEIN</name>
<dbReference type="Pfam" id="PF02687">
    <property type="entry name" value="FtsX"/>
    <property type="match status" value="1"/>
</dbReference>
<dbReference type="InterPro" id="IPR003838">
    <property type="entry name" value="ABC3_permease_C"/>
</dbReference>
<feature type="transmembrane region" description="Helical" evidence="7">
    <location>
        <begin position="312"/>
        <end position="339"/>
    </location>
</feature>
<dbReference type="GO" id="GO:0098797">
    <property type="term" value="C:plasma membrane protein complex"/>
    <property type="evidence" value="ECO:0007669"/>
    <property type="project" value="TreeGrafter"/>
</dbReference>
<evidence type="ECO:0000256" key="1">
    <source>
        <dbReference type="ARBA" id="ARBA00004651"/>
    </source>
</evidence>
<keyword evidence="3" id="KW-1003">Cell membrane</keyword>
<evidence type="ECO:0000256" key="6">
    <source>
        <dbReference type="ARBA" id="ARBA00023136"/>
    </source>
</evidence>
<feature type="transmembrane region" description="Helical" evidence="7">
    <location>
        <begin position="266"/>
        <end position="291"/>
    </location>
</feature>
<evidence type="ECO:0000256" key="5">
    <source>
        <dbReference type="ARBA" id="ARBA00022989"/>
    </source>
</evidence>
<feature type="transmembrane region" description="Helical" evidence="7">
    <location>
        <begin position="374"/>
        <end position="395"/>
    </location>
</feature>
<dbReference type="AlphaFoldDB" id="A0A511RLC9"/>
<proteinExistence type="inferred from homology"/>
<reference evidence="10 11" key="1">
    <citation type="submission" date="2019-07" db="EMBL/GenBank/DDBJ databases">
        <title>Whole genome shotgun sequence of Oceanithermus desulfurans NBRC 100063.</title>
        <authorList>
            <person name="Hosoyama A."/>
            <person name="Uohara A."/>
            <person name="Ohji S."/>
            <person name="Ichikawa N."/>
        </authorList>
    </citation>
    <scope>NUCLEOTIDE SEQUENCE [LARGE SCALE GENOMIC DNA]</scope>
    <source>
        <strain evidence="10 11">NBRC 100063</strain>
    </source>
</reference>
<comment type="caution">
    <text evidence="10">The sequence shown here is derived from an EMBL/GenBank/DDBJ whole genome shotgun (WGS) entry which is preliminary data.</text>
</comment>
<sequence>MKGARFGVIVRLAWRNIWRHRQRTYLLAAVVAYASVATIFYWSMIDGYKLSVLEAHARYVMAPVTIARTAWFDDPDPENGLRDLAPLRAALERAGSPRYAPRLQFAGLLTSPYLSEGAFLLGVDPAVEPAVSRVPGKVTEGRWLEAPGEVVLGYKLAERLDVRLGERLVVSTAALAGPQSLGLEVVGLVHARVSSVDRSGVYLHLDDARALTGLSGATHLAVDAPLGREEGVARRVAAQLPRGLTAHPVWDLVGPIKTDVEAGKRLSLPIGLLLALFAALAVTSTLIVSVLERTREFGVVLALGMDNPKLGWMIVLEAAFATAVGWLLGLVLGYALIYYTGTHNVLGPFFQLSGEVWSEAGLTEEFYTHLSPVYALYSLITVVVSALSALLFPALRARRLHPSEALRWD</sequence>
<comment type="similarity">
    <text evidence="2">Belongs to the ABC-4 integral membrane protein family. LolC/E subfamily.</text>
</comment>
<evidence type="ECO:0000259" key="9">
    <source>
        <dbReference type="Pfam" id="PF12704"/>
    </source>
</evidence>
<evidence type="ECO:0000256" key="7">
    <source>
        <dbReference type="SAM" id="Phobius"/>
    </source>
</evidence>
<dbReference type="Pfam" id="PF12704">
    <property type="entry name" value="MacB_PCD"/>
    <property type="match status" value="1"/>
</dbReference>
<dbReference type="PANTHER" id="PTHR30489:SF0">
    <property type="entry name" value="LIPOPROTEIN-RELEASING SYSTEM TRANSMEMBRANE PROTEIN LOLE"/>
    <property type="match status" value="1"/>
</dbReference>
<dbReference type="Proteomes" id="UP000321827">
    <property type="component" value="Unassembled WGS sequence"/>
</dbReference>
<evidence type="ECO:0000256" key="3">
    <source>
        <dbReference type="ARBA" id="ARBA00022475"/>
    </source>
</evidence>
<organism evidence="10 11">
    <name type="scientific">Oceanithermus desulfurans NBRC 100063</name>
    <dbReference type="NCBI Taxonomy" id="1227550"/>
    <lineage>
        <taxon>Bacteria</taxon>
        <taxon>Thermotogati</taxon>
        <taxon>Deinococcota</taxon>
        <taxon>Deinococci</taxon>
        <taxon>Thermales</taxon>
        <taxon>Thermaceae</taxon>
        <taxon>Oceanithermus</taxon>
    </lineage>
</organism>
<dbReference type="GO" id="GO:0044874">
    <property type="term" value="P:lipoprotein localization to outer membrane"/>
    <property type="evidence" value="ECO:0007669"/>
    <property type="project" value="TreeGrafter"/>
</dbReference>
<protein>
    <submittedName>
        <fullName evidence="10">Transporter</fullName>
    </submittedName>
</protein>
<feature type="transmembrane region" description="Helical" evidence="7">
    <location>
        <begin position="25"/>
        <end position="44"/>
    </location>
</feature>
<dbReference type="PANTHER" id="PTHR30489">
    <property type="entry name" value="LIPOPROTEIN-RELEASING SYSTEM TRANSMEMBRANE PROTEIN LOLE"/>
    <property type="match status" value="1"/>
</dbReference>
<dbReference type="OrthoDB" id="9809768at2"/>
<dbReference type="InterPro" id="IPR025857">
    <property type="entry name" value="MacB_PCD"/>
</dbReference>
<accession>A0A511RLC9</accession>
<evidence type="ECO:0000313" key="10">
    <source>
        <dbReference type="EMBL" id="GEM90469.1"/>
    </source>
</evidence>
<feature type="domain" description="ABC3 transporter permease C-terminal" evidence="8">
    <location>
        <begin position="271"/>
        <end position="402"/>
    </location>
</feature>
<feature type="domain" description="MacB-like periplasmic core" evidence="9">
    <location>
        <begin position="28"/>
        <end position="212"/>
    </location>
</feature>
<keyword evidence="5 7" id="KW-1133">Transmembrane helix</keyword>
<keyword evidence="6 7" id="KW-0472">Membrane</keyword>
<comment type="subcellular location">
    <subcellularLocation>
        <location evidence="1">Cell membrane</location>
        <topology evidence="1">Multi-pass membrane protein</topology>
    </subcellularLocation>
</comment>
<evidence type="ECO:0000313" key="11">
    <source>
        <dbReference type="Proteomes" id="UP000321827"/>
    </source>
</evidence>
<keyword evidence="4 7" id="KW-0812">Transmembrane</keyword>